<name>A0ABP0A0G0_PIPNA</name>
<reference evidence="2" key="1">
    <citation type="submission" date="2023-12" db="EMBL/GenBank/DDBJ databases">
        <authorList>
            <person name="Brown T."/>
        </authorList>
    </citation>
    <scope>NUCLEOTIDE SEQUENCE</scope>
</reference>
<dbReference type="EMBL" id="OY882860">
    <property type="protein sequence ID" value="CAK6443989.1"/>
    <property type="molecule type" value="Genomic_DNA"/>
</dbReference>
<evidence type="ECO:0000256" key="1">
    <source>
        <dbReference type="SAM" id="MobiDB-lite"/>
    </source>
</evidence>
<proteinExistence type="predicted"/>
<feature type="region of interest" description="Disordered" evidence="1">
    <location>
        <begin position="1"/>
        <end position="40"/>
    </location>
</feature>
<evidence type="ECO:0000313" key="3">
    <source>
        <dbReference type="Proteomes" id="UP001314169"/>
    </source>
</evidence>
<protein>
    <submittedName>
        <fullName evidence="2">Uncharacterized protein</fullName>
    </submittedName>
</protein>
<keyword evidence="3" id="KW-1185">Reference proteome</keyword>
<dbReference type="Proteomes" id="UP001314169">
    <property type="component" value="Chromosome 3"/>
</dbReference>
<organism evidence="2 3">
    <name type="scientific">Pipistrellus nathusii</name>
    <name type="common">Nathusius' pipistrelle</name>
    <dbReference type="NCBI Taxonomy" id="59473"/>
    <lineage>
        <taxon>Eukaryota</taxon>
        <taxon>Metazoa</taxon>
        <taxon>Chordata</taxon>
        <taxon>Craniata</taxon>
        <taxon>Vertebrata</taxon>
        <taxon>Euteleostomi</taxon>
        <taxon>Mammalia</taxon>
        <taxon>Eutheria</taxon>
        <taxon>Laurasiatheria</taxon>
        <taxon>Chiroptera</taxon>
        <taxon>Yangochiroptera</taxon>
        <taxon>Vespertilionidae</taxon>
        <taxon>Pipistrellus</taxon>
    </lineage>
</organism>
<gene>
    <name evidence="2" type="ORF">MPIPNATIZW_LOCUS12295</name>
</gene>
<accession>A0ABP0A0G0</accession>
<evidence type="ECO:0000313" key="2">
    <source>
        <dbReference type="EMBL" id="CAK6443989.1"/>
    </source>
</evidence>
<sequence>MNSLGAWPARCSRSQPRTSLDLRGPSRVVAPRRPQEGRGLPQHLAEFGKRPGGGHIQNWEPHSGHTWLRLSYRNTLAVHAFPSSPSTAWELGRLLTPVLLSAG</sequence>